<dbReference type="Proteomes" id="UP000503129">
    <property type="component" value="Chromosome"/>
</dbReference>
<proteinExistence type="predicted"/>
<name>A0A856ML04_9CYAN</name>
<dbReference type="RefSeq" id="WP_171976930.1">
    <property type="nucleotide sequence ID" value="NZ_CAWOXK010000001.1"/>
</dbReference>
<dbReference type="KEGG" id="bsen:DP114_20035"/>
<dbReference type="EMBL" id="CP030118">
    <property type="protein sequence ID" value="QDL09867.1"/>
    <property type="molecule type" value="Genomic_DNA"/>
</dbReference>
<reference evidence="2 3" key="1">
    <citation type="submission" date="2018-06" db="EMBL/GenBank/DDBJ databases">
        <title>Comparative genomics of Brasilonema spp. strains.</title>
        <authorList>
            <person name="Alvarenga D.O."/>
            <person name="Fiore M.F."/>
            <person name="Varani A.M."/>
        </authorList>
    </citation>
    <scope>NUCLEOTIDE SEQUENCE [LARGE SCALE GENOMIC DNA]</scope>
    <source>
        <strain evidence="2 3">CENA114</strain>
    </source>
</reference>
<accession>A0A856ML04</accession>
<gene>
    <name evidence="2" type="ORF">DP114_20035</name>
</gene>
<sequence>MSNGEQRYPIPAAINVSNFKSAVIWCRMANATFGYAPLRASGSASNY</sequence>
<organism evidence="2 3">
    <name type="scientific">Brasilonema sennae CENA114</name>
    <dbReference type="NCBI Taxonomy" id="415709"/>
    <lineage>
        <taxon>Bacteria</taxon>
        <taxon>Bacillati</taxon>
        <taxon>Cyanobacteriota</taxon>
        <taxon>Cyanophyceae</taxon>
        <taxon>Nostocales</taxon>
        <taxon>Scytonemataceae</taxon>
        <taxon>Brasilonema</taxon>
        <taxon>Bromeliae group (in: Brasilonema)</taxon>
    </lineage>
</organism>
<dbReference type="AlphaFoldDB" id="A0A856ML04"/>
<dbReference type="Pfam" id="PF10517">
    <property type="entry name" value="DM13"/>
    <property type="match status" value="1"/>
</dbReference>
<dbReference type="PROSITE" id="PS51549">
    <property type="entry name" value="DM13"/>
    <property type="match status" value="1"/>
</dbReference>
<keyword evidence="3" id="KW-1185">Reference proteome</keyword>
<protein>
    <recommendedName>
        <fullName evidence="1">DM13 domain-containing protein</fullName>
    </recommendedName>
</protein>
<evidence type="ECO:0000259" key="1">
    <source>
        <dbReference type="PROSITE" id="PS51549"/>
    </source>
</evidence>
<feature type="domain" description="DM13" evidence="1">
    <location>
        <begin position="1"/>
        <end position="39"/>
    </location>
</feature>
<evidence type="ECO:0000313" key="2">
    <source>
        <dbReference type="EMBL" id="QDL09867.1"/>
    </source>
</evidence>
<evidence type="ECO:0000313" key="3">
    <source>
        <dbReference type="Proteomes" id="UP000503129"/>
    </source>
</evidence>
<dbReference type="InterPro" id="IPR019545">
    <property type="entry name" value="DM13_domain"/>
</dbReference>